<dbReference type="BioCyc" id="CORYNE:G18NG-11356-MONOMER"/>
<protein>
    <submittedName>
        <fullName evidence="2">Hypothetical membrane protein</fullName>
    </submittedName>
</protein>
<sequence>MSLTSVITISTDITCGWILPRRLSLYDPVRRYSMTVPPPLITPLMSITASPFTLLPVKIMDLLCLMTRATRCLIGMIILFLPQVSSVLALSLIFSITILLASLV</sequence>
<organism evidence="2 3">
    <name type="scientific">Corynebacterium glutamicum (strain ATCC 13032 / DSM 20300 / JCM 1318 / BCRC 11384 / CCUG 27702 / LMG 3730 / NBRC 12168 / NCIMB 10025 / NRRL B-2784 / 534)</name>
    <dbReference type="NCBI Taxonomy" id="196627"/>
    <lineage>
        <taxon>Bacteria</taxon>
        <taxon>Bacillati</taxon>
        <taxon>Actinomycetota</taxon>
        <taxon>Actinomycetes</taxon>
        <taxon>Mycobacteriales</taxon>
        <taxon>Corynebacteriaceae</taxon>
        <taxon>Corynebacterium</taxon>
    </lineage>
</organism>
<accession>Q8NPP7</accession>
<keyword evidence="1" id="KW-1133">Transmembrane helix</keyword>
<evidence type="ECO:0000313" key="2">
    <source>
        <dbReference type="EMBL" id="BAB99157.1"/>
    </source>
</evidence>
<evidence type="ECO:0000313" key="3">
    <source>
        <dbReference type="Proteomes" id="UP000000582"/>
    </source>
</evidence>
<evidence type="ECO:0000256" key="1">
    <source>
        <dbReference type="SAM" id="Phobius"/>
    </source>
</evidence>
<feature type="transmembrane region" description="Helical" evidence="1">
    <location>
        <begin position="40"/>
        <end position="60"/>
    </location>
</feature>
<dbReference type="EMBL" id="BA000036">
    <property type="protein sequence ID" value="BAB99157.1"/>
    <property type="molecule type" value="Genomic_DNA"/>
</dbReference>
<keyword evidence="3" id="KW-1185">Reference proteome</keyword>
<feature type="transmembrane region" description="Helical" evidence="1">
    <location>
        <begin position="72"/>
        <end position="101"/>
    </location>
</feature>
<reference evidence="3" key="1">
    <citation type="journal article" date="2003" name="Appl. Microbiol. Biotechnol.">
        <title>The Corynebacterium glutamicum genome: features and impacts on biotechnological processes.</title>
        <authorList>
            <person name="Ikeda M."/>
            <person name="Nakagawa S."/>
        </authorList>
    </citation>
    <scope>NUCLEOTIDE SEQUENCE [LARGE SCALE GENOMIC DNA]</scope>
    <source>
        <strain evidence="3">ATCC 13032 / DSM 20300 / BCRC 11384 / JCM 1318 / LMG 3730 / NCIMB 10025</strain>
    </source>
</reference>
<dbReference type="Proteomes" id="UP000000582">
    <property type="component" value="Chromosome"/>
</dbReference>
<dbReference type="AlphaFoldDB" id="Q8NPP7"/>
<dbReference type="HOGENOM" id="CLU_2245409_0_0_11"/>
<keyword evidence="1" id="KW-0812">Transmembrane</keyword>
<keyword evidence="1" id="KW-0472">Membrane</keyword>
<dbReference type="KEGG" id="cgl:Cgl1764"/>
<gene>
    <name evidence="2" type="ordered locus">Cgl1764</name>
</gene>
<proteinExistence type="predicted"/>
<name>Q8NPP7_CORGL</name>